<proteinExistence type="predicted"/>
<gene>
    <name evidence="2" type="ORF">AK812_SmicGene20756</name>
</gene>
<dbReference type="AlphaFoldDB" id="A0A1Q9DP63"/>
<organism evidence="2 3">
    <name type="scientific">Symbiodinium microadriaticum</name>
    <name type="common">Dinoflagellate</name>
    <name type="synonym">Zooxanthella microadriatica</name>
    <dbReference type="NCBI Taxonomy" id="2951"/>
    <lineage>
        <taxon>Eukaryota</taxon>
        <taxon>Sar</taxon>
        <taxon>Alveolata</taxon>
        <taxon>Dinophyceae</taxon>
        <taxon>Suessiales</taxon>
        <taxon>Symbiodiniaceae</taxon>
        <taxon>Symbiodinium</taxon>
    </lineage>
</organism>
<dbReference type="OrthoDB" id="419245at2759"/>
<evidence type="ECO:0000313" key="3">
    <source>
        <dbReference type="Proteomes" id="UP000186817"/>
    </source>
</evidence>
<dbReference type="InterPro" id="IPR029063">
    <property type="entry name" value="SAM-dependent_MTases_sf"/>
</dbReference>
<evidence type="ECO:0000313" key="2">
    <source>
        <dbReference type="EMBL" id="OLP96957.1"/>
    </source>
</evidence>
<protein>
    <submittedName>
        <fullName evidence="2">Uncharacterized protein</fullName>
    </submittedName>
</protein>
<dbReference type="EMBL" id="LSRX01000450">
    <property type="protein sequence ID" value="OLP96957.1"/>
    <property type="molecule type" value="Genomic_DNA"/>
</dbReference>
<comment type="caution">
    <text evidence="2">The sequence shown here is derived from an EMBL/GenBank/DDBJ whole genome shotgun (WGS) entry which is preliminary data.</text>
</comment>
<evidence type="ECO:0000256" key="1">
    <source>
        <dbReference type="SAM" id="MobiDB-lite"/>
    </source>
</evidence>
<name>A0A1Q9DP63_SYMMI</name>
<dbReference type="Proteomes" id="UP000186817">
    <property type="component" value="Unassembled WGS sequence"/>
</dbReference>
<keyword evidence="3" id="KW-1185">Reference proteome</keyword>
<sequence>MNLEPTLAVTGRAKEMLSPEPIDTSCDMLMDRMQTSTSVSFTPSSTAAKLILGPRGMLEPPYSRQMVDHGKVVDSGRFGRWAIGHGSGAQYWDRGTPQSSRPPSSGAHEVVKSTHIHDIFGRSHGALRQPHLLDMHGWTWRRLGPSLESIAMSHKFICFVVVCYVPAAISVVVEGLGHVYMYQQELQLLEKYLHAARTFFEFGMGASTLHVASEFRQLEKIVSVDMDKRWVNRVRKHAFLSNGSLSPRRIKLLHVYIGRTVGYGFPLQNMSRCRYRIRLCDRGVSPECAVKTRCYHGLIGRRSWWPSFSQAVLDAAARYKHRWDVVLVDSRFRTACALKSLMAISAEDIYRSVVMVHDYWVRRPLYSAIERFADIDETAGSLVVFRKRQDVDPDALQQAIQASEYELLATNRSAMERFLPNGIPHETSFQRIWGRPELPRYTHEVSKHSPLVCTSAGIVRR</sequence>
<reference evidence="2 3" key="1">
    <citation type="submission" date="2016-02" db="EMBL/GenBank/DDBJ databases">
        <title>Genome analysis of coral dinoflagellate symbionts highlights evolutionary adaptations to a symbiotic lifestyle.</title>
        <authorList>
            <person name="Aranda M."/>
            <person name="Li Y."/>
            <person name="Liew Y.J."/>
            <person name="Baumgarten S."/>
            <person name="Simakov O."/>
            <person name="Wilson M."/>
            <person name="Piel J."/>
            <person name="Ashoor H."/>
            <person name="Bougouffa S."/>
            <person name="Bajic V.B."/>
            <person name="Ryu T."/>
            <person name="Ravasi T."/>
            <person name="Bayer T."/>
            <person name="Micklem G."/>
            <person name="Kim H."/>
            <person name="Bhak J."/>
            <person name="Lajeunesse T.C."/>
            <person name="Voolstra C.R."/>
        </authorList>
    </citation>
    <scope>NUCLEOTIDE SEQUENCE [LARGE SCALE GENOMIC DNA]</scope>
    <source>
        <strain evidence="2 3">CCMP2467</strain>
    </source>
</reference>
<feature type="region of interest" description="Disordered" evidence="1">
    <location>
        <begin position="89"/>
        <end position="108"/>
    </location>
</feature>
<dbReference type="Gene3D" id="3.40.50.150">
    <property type="entry name" value="Vaccinia Virus protein VP39"/>
    <property type="match status" value="1"/>
</dbReference>
<accession>A0A1Q9DP63</accession>